<gene>
    <name evidence="1" type="ORF">JL811_00720</name>
</gene>
<comment type="caution">
    <text evidence="1">The sequence shown here is derived from an EMBL/GenBank/DDBJ whole genome shotgun (WGS) entry which is preliminary data.</text>
</comment>
<protein>
    <submittedName>
        <fullName evidence="1">Uncharacterized protein</fullName>
    </submittedName>
</protein>
<dbReference type="RefSeq" id="WP_202686306.1">
    <property type="nucleotide sequence ID" value="NZ_JAESVN010000001.1"/>
</dbReference>
<evidence type="ECO:0000313" key="2">
    <source>
        <dbReference type="Proteomes" id="UP000648908"/>
    </source>
</evidence>
<accession>A0A8K0V5F3</accession>
<keyword evidence="2" id="KW-1185">Reference proteome</keyword>
<sequence>MTQENRAYLILTAEILVGQDMAECIVETFPQARLLICHNLAELRRDLRTIGTAGGPEGLEIAFLDCAAIAPDEREAILQEIEACGGTIVLLGVNASAASASDPARREGRRNLPMPFDASMLRAHLA</sequence>
<name>A0A8K0V5F3_9RHOB</name>
<evidence type="ECO:0000313" key="1">
    <source>
        <dbReference type="EMBL" id="MBL4915728.1"/>
    </source>
</evidence>
<proteinExistence type="predicted"/>
<dbReference type="AlphaFoldDB" id="A0A8K0V5F3"/>
<dbReference type="EMBL" id="JAESVN010000001">
    <property type="protein sequence ID" value="MBL4915728.1"/>
    <property type="molecule type" value="Genomic_DNA"/>
</dbReference>
<reference evidence="1" key="1">
    <citation type="submission" date="2021-01" db="EMBL/GenBank/DDBJ databases">
        <title>Tabrizicola alba sp. nov. a motile alkaliphilic bacterium isolated from a soda lake.</title>
        <authorList>
            <person name="Szuroczki S."/>
            <person name="Abbaszade G."/>
            <person name="Schumann P."/>
            <person name="Toth E."/>
        </authorList>
    </citation>
    <scope>NUCLEOTIDE SEQUENCE</scope>
    <source>
        <strain evidence="1">DMG-N-6</strain>
    </source>
</reference>
<dbReference type="Proteomes" id="UP000648908">
    <property type="component" value="Unassembled WGS sequence"/>
</dbReference>
<organism evidence="1 2">
    <name type="scientific">Szabonella alba</name>
    <dbReference type="NCBI Taxonomy" id="2804194"/>
    <lineage>
        <taxon>Bacteria</taxon>
        <taxon>Pseudomonadati</taxon>
        <taxon>Pseudomonadota</taxon>
        <taxon>Alphaproteobacteria</taxon>
        <taxon>Rhodobacterales</taxon>
        <taxon>Paracoccaceae</taxon>
        <taxon>Szabonella</taxon>
    </lineage>
</organism>